<dbReference type="PANTHER" id="PTHR38697">
    <property type="entry name" value="NUCLEAR PORE COMPLEX PROTEIN SIMILAR TO S. CEREVISIAE NUP2 (EUROFUNG)"/>
    <property type="match status" value="1"/>
</dbReference>
<evidence type="ECO:0000256" key="5">
    <source>
        <dbReference type="ARBA" id="ARBA00023010"/>
    </source>
</evidence>
<feature type="region of interest" description="Disordered" evidence="8">
    <location>
        <begin position="115"/>
        <end position="148"/>
    </location>
</feature>
<reference evidence="10 11" key="1">
    <citation type="journal article" date="2019" name="Nat. Ecol. Evol.">
        <title>Megaphylogeny resolves global patterns of mushroom evolution.</title>
        <authorList>
            <person name="Varga T."/>
            <person name="Krizsan K."/>
            <person name="Foldi C."/>
            <person name="Dima B."/>
            <person name="Sanchez-Garcia M."/>
            <person name="Sanchez-Ramirez S."/>
            <person name="Szollosi G.J."/>
            <person name="Szarkandi J.G."/>
            <person name="Papp V."/>
            <person name="Albert L."/>
            <person name="Andreopoulos W."/>
            <person name="Angelini C."/>
            <person name="Antonin V."/>
            <person name="Barry K.W."/>
            <person name="Bougher N.L."/>
            <person name="Buchanan P."/>
            <person name="Buyck B."/>
            <person name="Bense V."/>
            <person name="Catcheside P."/>
            <person name="Chovatia M."/>
            <person name="Cooper J."/>
            <person name="Damon W."/>
            <person name="Desjardin D."/>
            <person name="Finy P."/>
            <person name="Geml J."/>
            <person name="Haridas S."/>
            <person name="Hughes K."/>
            <person name="Justo A."/>
            <person name="Karasinski D."/>
            <person name="Kautmanova I."/>
            <person name="Kiss B."/>
            <person name="Kocsube S."/>
            <person name="Kotiranta H."/>
            <person name="LaButti K.M."/>
            <person name="Lechner B.E."/>
            <person name="Liimatainen K."/>
            <person name="Lipzen A."/>
            <person name="Lukacs Z."/>
            <person name="Mihaltcheva S."/>
            <person name="Morgado L.N."/>
            <person name="Niskanen T."/>
            <person name="Noordeloos M.E."/>
            <person name="Ohm R.A."/>
            <person name="Ortiz-Santana B."/>
            <person name="Ovrebo C."/>
            <person name="Racz N."/>
            <person name="Riley R."/>
            <person name="Savchenko A."/>
            <person name="Shiryaev A."/>
            <person name="Soop K."/>
            <person name="Spirin V."/>
            <person name="Szebenyi C."/>
            <person name="Tomsovsky M."/>
            <person name="Tulloss R.E."/>
            <person name="Uehling J."/>
            <person name="Grigoriev I.V."/>
            <person name="Vagvolgyi C."/>
            <person name="Papp T."/>
            <person name="Martin F.M."/>
            <person name="Miettinen O."/>
            <person name="Hibbett D.S."/>
            <person name="Nagy L.G."/>
        </authorList>
    </citation>
    <scope>NUCLEOTIDE SEQUENCE [LARGE SCALE GENOMIC DNA]</scope>
    <source>
        <strain evidence="10 11">OMC1185</strain>
    </source>
</reference>
<dbReference type="GO" id="GO:0051028">
    <property type="term" value="P:mRNA transport"/>
    <property type="evidence" value="ECO:0007669"/>
    <property type="project" value="UniProtKB-KW"/>
</dbReference>
<evidence type="ECO:0000256" key="2">
    <source>
        <dbReference type="ARBA" id="ARBA00022448"/>
    </source>
</evidence>
<dbReference type="AlphaFoldDB" id="A0A5C3NB23"/>
<feature type="compositionally biased region" description="Low complexity" evidence="8">
    <location>
        <begin position="119"/>
        <end position="134"/>
    </location>
</feature>
<dbReference type="GO" id="GO:0005643">
    <property type="term" value="C:nuclear pore"/>
    <property type="evidence" value="ECO:0007669"/>
    <property type="project" value="UniProtKB-SubCell"/>
</dbReference>
<evidence type="ECO:0000256" key="6">
    <source>
        <dbReference type="ARBA" id="ARBA00023132"/>
    </source>
</evidence>
<feature type="compositionally biased region" description="Low complexity" evidence="8">
    <location>
        <begin position="457"/>
        <end position="470"/>
    </location>
</feature>
<evidence type="ECO:0000313" key="10">
    <source>
        <dbReference type="EMBL" id="TFK54500.1"/>
    </source>
</evidence>
<feature type="compositionally biased region" description="Polar residues" evidence="8">
    <location>
        <begin position="269"/>
        <end position="283"/>
    </location>
</feature>
<feature type="region of interest" description="Disordered" evidence="8">
    <location>
        <begin position="1"/>
        <end position="99"/>
    </location>
</feature>
<keyword evidence="11" id="KW-1185">Reference proteome</keyword>
<accession>A0A5C3NB23</accession>
<evidence type="ECO:0000256" key="7">
    <source>
        <dbReference type="ARBA" id="ARBA00023242"/>
    </source>
</evidence>
<dbReference type="Pfam" id="PF08911">
    <property type="entry name" value="NUP50"/>
    <property type="match status" value="1"/>
</dbReference>
<feature type="compositionally biased region" description="Basic and acidic residues" evidence="8">
    <location>
        <begin position="1"/>
        <end position="13"/>
    </location>
</feature>
<evidence type="ECO:0000256" key="3">
    <source>
        <dbReference type="ARBA" id="ARBA00022816"/>
    </source>
</evidence>
<dbReference type="SMART" id="SM00160">
    <property type="entry name" value="RanBD"/>
    <property type="match status" value="1"/>
</dbReference>
<feature type="compositionally biased region" description="Low complexity" evidence="8">
    <location>
        <begin position="314"/>
        <end position="337"/>
    </location>
</feature>
<dbReference type="GO" id="GO:0015031">
    <property type="term" value="P:protein transport"/>
    <property type="evidence" value="ECO:0007669"/>
    <property type="project" value="UniProtKB-KW"/>
</dbReference>
<evidence type="ECO:0000256" key="8">
    <source>
        <dbReference type="SAM" id="MobiDB-lite"/>
    </source>
</evidence>
<feature type="compositionally biased region" description="Basic and acidic residues" evidence="8">
    <location>
        <begin position="513"/>
        <end position="530"/>
    </location>
</feature>
<dbReference type="Pfam" id="PF00638">
    <property type="entry name" value="Ran_BP1"/>
    <property type="match status" value="1"/>
</dbReference>
<evidence type="ECO:0000256" key="1">
    <source>
        <dbReference type="ARBA" id="ARBA00004567"/>
    </source>
</evidence>
<dbReference type="PROSITE" id="PS50196">
    <property type="entry name" value="RANBD1"/>
    <property type="match status" value="1"/>
</dbReference>
<evidence type="ECO:0000259" key="9">
    <source>
        <dbReference type="PROSITE" id="PS50196"/>
    </source>
</evidence>
<dbReference type="InterPro" id="IPR015007">
    <property type="entry name" value="NUP2/50/61"/>
</dbReference>
<feature type="region of interest" description="Disordered" evidence="8">
    <location>
        <begin position="235"/>
        <end position="564"/>
    </location>
</feature>
<proteinExistence type="predicted"/>
<feature type="compositionally biased region" description="Low complexity" evidence="8">
    <location>
        <begin position="290"/>
        <end position="305"/>
    </location>
</feature>
<keyword evidence="5" id="KW-0811">Translocation</keyword>
<protein>
    <recommendedName>
        <fullName evidence="9">RanBD1 domain-containing protein</fullName>
    </recommendedName>
</protein>
<feature type="compositionally biased region" description="Polar residues" evidence="8">
    <location>
        <begin position="343"/>
        <end position="352"/>
    </location>
</feature>
<evidence type="ECO:0000256" key="4">
    <source>
        <dbReference type="ARBA" id="ARBA00022927"/>
    </source>
</evidence>
<feature type="compositionally biased region" description="Low complexity" evidence="8">
    <location>
        <begin position="369"/>
        <end position="409"/>
    </location>
</feature>
<dbReference type="InterPro" id="IPR011993">
    <property type="entry name" value="PH-like_dom_sf"/>
</dbReference>
<sequence length="677" mass="70137">MKRGAEKQLRREEAEDDYDGEPERSQEIPRGFVKAEESELSRRKMRALPKRMGGVAPVPAAPTPALAPAIPEPATTNGAASNAHPVLRQPSTRFGGFSGFGTGGSTPFSFAAPVPSTNTAKPAAAPKFSAFPTPSSAPPSSSPPVSSTASAATKSFAAFLVTASSSTTPNSGSSPPAANGTDDSAALKYYTSLRGLNVSFMKAITKAVEEDPFVDVASLMESYNSLRIAVQSEFEKAPKASTSKGGADSKPHKPTSMPAPPTGFAGFGSLTSSMTAPSTSSGGFTPKVDSGSSSTKSSGFSFPISATPSSTDKPPSGFSFPAAPPTSSSAGTSSAPSKLPFSLTPSAPPTSDSKSEDSPEPASPFTFGSSAATKSDAAPAAFSFAPSSGDKKTPPSSFSGSTFNFGNAKNADKDKDKDKSLPAANLFGGSSTFGTSTPVKSEKQPPSGGFSFGTGSGTSTPTSSTFAGFGKPSGSIGNPVGFGFGSPPRTVSGSDSGPKLTFPSSSFGFGQPKGEEGKGNTENEGKEGQEKPAVAGSEDQDTARTESNSIHDQEGQGEEDEETMHSVKTKVFRFMKNPENEMGKWVDLGVGILKLKKHKETDSRRMLLRNTSTGRVVINFKIYASMTPKVSSKIISFTGHEEGNAVMYQLRVKTAEDAEQLNQALTREIEFVKGQWE</sequence>
<name>A0A5C3NB23_9AGAM</name>
<feature type="compositionally biased region" description="Basic and acidic residues" evidence="8">
    <location>
        <begin position="21"/>
        <end position="42"/>
    </location>
</feature>
<gene>
    <name evidence="10" type="ORF">OE88DRAFT_1642987</name>
</gene>
<keyword evidence="6" id="KW-0906">Nuclear pore complex</keyword>
<keyword evidence="2" id="KW-0813">Transport</keyword>
<dbReference type="EMBL" id="ML213506">
    <property type="protein sequence ID" value="TFK54500.1"/>
    <property type="molecule type" value="Genomic_DNA"/>
</dbReference>
<dbReference type="STRING" id="5364.A0A5C3NB23"/>
<comment type="subcellular location">
    <subcellularLocation>
        <location evidence="1">Nucleus</location>
        <location evidence="1">Nuclear pore complex</location>
    </subcellularLocation>
</comment>
<feature type="compositionally biased region" description="Polar residues" evidence="8">
    <location>
        <begin position="428"/>
        <end position="439"/>
    </location>
</feature>
<feature type="compositionally biased region" description="Basic and acidic residues" evidence="8">
    <location>
        <begin position="410"/>
        <end position="420"/>
    </location>
</feature>
<feature type="domain" description="RanBD1" evidence="9">
    <location>
        <begin position="529"/>
        <end position="627"/>
    </location>
</feature>
<dbReference type="InterPro" id="IPR053074">
    <property type="entry name" value="NPC_Nucleoporin"/>
</dbReference>
<dbReference type="CDD" id="cd13170">
    <property type="entry name" value="RanBD_NUP50"/>
    <property type="match status" value="1"/>
</dbReference>
<dbReference type="Proteomes" id="UP000305948">
    <property type="component" value="Unassembled WGS sequence"/>
</dbReference>
<evidence type="ECO:0000313" key="11">
    <source>
        <dbReference type="Proteomes" id="UP000305948"/>
    </source>
</evidence>
<dbReference type="SUPFAM" id="SSF50729">
    <property type="entry name" value="PH domain-like"/>
    <property type="match status" value="1"/>
</dbReference>
<feature type="compositionally biased region" description="Low complexity" evidence="8">
    <location>
        <begin position="63"/>
        <end position="76"/>
    </location>
</feature>
<organism evidence="10 11">
    <name type="scientific">Heliocybe sulcata</name>
    <dbReference type="NCBI Taxonomy" id="5364"/>
    <lineage>
        <taxon>Eukaryota</taxon>
        <taxon>Fungi</taxon>
        <taxon>Dikarya</taxon>
        <taxon>Basidiomycota</taxon>
        <taxon>Agaricomycotina</taxon>
        <taxon>Agaricomycetes</taxon>
        <taxon>Gloeophyllales</taxon>
        <taxon>Gloeophyllaceae</taxon>
        <taxon>Heliocybe</taxon>
    </lineage>
</organism>
<dbReference type="PANTHER" id="PTHR38697:SF1">
    <property type="entry name" value="NUCLEAR PORE COMPLEX PROTEIN SIMILAR TO S. CEREVISIAE NUP2 (EUROFUNG)"/>
    <property type="match status" value="1"/>
</dbReference>
<dbReference type="OrthoDB" id="185618at2759"/>
<feature type="compositionally biased region" description="Basic and acidic residues" evidence="8">
    <location>
        <begin position="541"/>
        <end position="554"/>
    </location>
</feature>
<keyword evidence="3" id="KW-0509">mRNA transport</keyword>
<keyword evidence="4" id="KW-0653">Protein transport</keyword>
<keyword evidence="7" id="KW-0539">Nucleus</keyword>
<dbReference type="Gene3D" id="2.30.29.30">
    <property type="entry name" value="Pleckstrin-homology domain (PH domain)/Phosphotyrosine-binding domain (PTB)"/>
    <property type="match status" value="1"/>
</dbReference>
<dbReference type="InterPro" id="IPR000156">
    <property type="entry name" value="Ran_bind_dom"/>
</dbReference>